<organism evidence="2 3">
    <name type="scientific">Streptomyces cylindrosporus</name>
    <dbReference type="NCBI Taxonomy" id="2927583"/>
    <lineage>
        <taxon>Bacteria</taxon>
        <taxon>Bacillati</taxon>
        <taxon>Actinomycetota</taxon>
        <taxon>Actinomycetes</taxon>
        <taxon>Kitasatosporales</taxon>
        <taxon>Streptomycetaceae</taxon>
        <taxon>Streptomyces</taxon>
    </lineage>
</organism>
<sequence>MPLRRSVLGVSLGVCLLACLAGCGAEGDGIRAEGPAPSRIPWSGPVYVLDWKSLARQRPDVMDLTDETVLYGMKWRGWGSPRATGTGEVVDLACLSGCPHHAYPGYAVSVVFSGLAKRQYAAYYSRASVSPVRPPKPAWAEDAGDVRLHVPKP</sequence>
<evidence type="ECO:0000313" key="3">
    <source>
        <dbReference type="Proteomes" id="UP001165269"/>
    </source>
</evidence>
<reference evidence="2" key="1">
    <citation type="submission" date="2022-03" db="EMBL/GenBank/DDBJ databases">
        <title>Streptomyces 7R015 and 7R016 isolated from Barleria lupulina in Thailand.</title>
        <authorList>
            <person name="Kanchanasin P."/>
            <person name="Phongsopitanun W."/>
            <person name="Tanasupawat S."/>
        </authorList>
    </citation>
    <scope>NUCLEOTIDE SEQUENCE</scope>
    <source>
        <strain evidence="2">7R015</strain>
    </source>
</reference>
<evidence type="ECO:0000313" key="2">
    <source>
        <dbReference type="EMBL" id="MCI3272491.1"/>
    </source>
</evidence>
<accession>A0ABS9Y997</accession>
<keyword evidence="3" id="KW-1185">Reference proteome</keyword>
<dbReference type="RefSeq" id="WP_242765651.1">
    <property type="nucleotide sequence ID" value="NZ_JALDAY010000004.1"/>
</dbReference>
<dbReference type="Proteomes" id="UP001165269">
    <property type="component" value="Unassembled WGS sequence"/>
</dbReference>
<proteinExistence type="predicted"/>
<evidence type="ECO:0000256" key="1">
    <source>
        <dbReference type="SAM" id="SignalP"/>
    </source>
</evidence>
<protein>
    <recommendedName>
        <fullName evidence="4">Lipoprotein</fullName>
    </recommendedName>
</protein>
<comment type="caution">
    <text evidence="2">The sequence shown here is derived from an EMBL/GenBank/DDBJ whole genome shotgun (WGS) entry which is preliminary data.</text>
</comment>
<keyword evidence="1" id="KW-0732">Signal</keyword>
<dbReference type="EMBL" id="JALDAY010000004">
    <property type="protein sequence ID" value="MCI3272491.1"/>
    <property type="molecule type" value="Genomic_DNA"/>
</dbReference>
<evidence type="ECO:0008006" key="4">
    <source>
        <dbReference type="Google" id="ProtNLM"/>
    </source>
</evidence>
<gene>
    <name evidence="2" type="ORF">MQP27_15370</name>
</gene>
<name>A0ABS9Y997_9ACTN</name>
<feature type="signal peptide" evidence="1">
    <location>
        <begin position="1"/>
        <end position="25"/>
    </location>
</feature>
<feature type="chain" id="PRO_5045445610" description="Lipoprotein" evidence="1">
    <location>
        <begin position="26"/>
        <end position="153"/>
    </location>
</feature>